<accession>A0A397TE23</accession>
<protein>
    <recommendedName>
        <fullName evidence="4">Crinkler effector protein N-terminal domain-containing protein</fullName>
    </recommendedName>
</protein>
<comment type="subcellular location">
    <subcellularLocation>
        <location evidence="1">Host cell</location>
    </subcellularLocation>
    <subcellularLocation>
        <location evidence="2">Secreted</location>
    </subcellularLocation>
</comment>
<feature type="domain" description="Crinkler effector protein N-terminal" evidence="4">
    <location>
        <begin position="5"/>
        <end position="106"/>
    </location>
</feature>
<evidence type="ECO:0000259" key="4">
    <source>
        <dbReference type="Pfam" id="PF20147"/>
    </source>
</evidence>
<name>A0A397TE23_9GLOM</name>
<evidence type="ECO:0000313" key="5">
    <source>
        <dbReference type="EMBL" id="RIA95569.1"/>
    </source>
</evidence>
<dbReference type="OrthoDB" id="2673191at2759"/>
<organism evidence="5 6">
    <name type="scientific">Glomus cerebriforme</name>
    <dbReference type="NCBI Taxonomy" id="658196"/>
    <lineage>
        <taxon>Eukaryota</taxon>
        <taxon>Fungi</taxon>
        <taxon>Fungi incertae sedis</taxon>
        <taxon>Mucoromycota</taxon>
        <taxon>Glomeromycotina</taxon>
        <taxon>Glomeromycetes</taxon>
        <taxon>Glomerales</taxon>
        <taxon>Glomeraceae</taxon>
        <taxon>Glomus</taxon>
    </lineage>
</organism>
<dbReference type="Proteomes" id="UP000265703">
    <property type="component" value="Unassembled WGS sequence"/>
</dbReference>
<dbReference type="GO" id="GO:0043657">
    <property type="term" value="C:host cell"/>
    <property type="evidence" value="ECO:0007669"/>
    <property type="project" value="UniProtKB-SubCell"/>
</dbReference>
<dbReference type="GO" id="GO:0005576">
    <property type="term" value="C:extracellular region"/>
    <property type="evidence" value="ECO:0007669"/>
    <property type="project" value="UniProtKB-SubCell"/>
</dbReference>
<keyword evidence="6" id="KW-1185">Reference proteome</keyword>
<dbReference type="Pfam" id="PF20147">
    <property type="entry name" value="Crinkler"/>
    <property type="match status" value="1"/>
</dbReference>
<evidence type="ECO:0000256" key="1">
    <source>
        <dbReference type="ARBA" id="ARBA00004340"/>
    </source>
</evidence>
<reference evidence="5 6" key="1">
    <citation type="submission" date="2018-06" db="EMBL/GenBank/DDBJ databases">
        <title>Comparative genomics reveals the genomic features of Rhizophagus irregularis, R. cerebriforme, R. diaphanum and Gigaspora rosea, and their symbiotic lifestyle signature.</title>
        <authorList>
            <person name="Morin E."/>
            <person name="San Clemente H."/>
            <person name="Chen E.C.H."/>
            <person name="De La Providencia I."/>
            <person name="Hainaut M."/>
            <person name="Kuo A."/>
            <person name="Kohler A."/>
            <person name="Murat C."/>
            <person name="Tang N."/>
            <person name="Roy S."/>
            <person name="Loubradou J."/>
            <person name="Henrissat B."/>
            <person name="Grigoriev I.V."/>
            <person name="Corradi N."/>
            <person name="Roux C."/>
            <person name="Martin F.M."/>
        </authorList>
    </citation>
    <scope>NUCLEOTIDE SEQUENCE [LARGE SCALE GENOMIC DNA]</scope>
    <source>
        <strain evidence="5 6">DAOM 227022</strain>
    </source>
</reference>
<sequence>MTNVSLTCRLSKDIQEKAEKFIIDVITTDTIDTLKEKVKESRNDIFFDIEADHLMLWKVQIPNGNVDEFMNLTLRDDESKNIQKLKGIISNFWEEQPSEEFTHVVIDSPYLIGKRKMQELTEQLTRISIQCRDHCTTYVIPDGTRDYLQNLYYAKIIRLNDELCIDKNYKKKIDNESFSKKVYIKCKVVDFNDGILSVTLVDYEKDQKKEILFMEDLELWLLDEFELDGKYRPKDYKNCAENIDIIRDGEWLGSIAECRRKYIKNQLGLCFISFEYFVF</sequence>
<evidence type="ECO:0000256" key="2">
    <source>
        <dbReference type="ARBA" id="ARBA00004613"/>
    </source>
</evidence>
<dbReference type="InterPro" id="IPR045379">
    <property type="entry name" value="Crinkler_N"/>
</dbReference>
<proteinExistence type="predicted"/>
<comment type="caution">
    <text evidence="5">The sequence shown here is derived from an EMBL/GenBank/DDBJ whole genome shotgun (WGS) entry which is preliminary data.</text>
</comment>
<gene>
    <name evidence="5" type="ORF">C1645_472223</name>
</gene>
<dbReference type="AlphaFoldDB" id="A0A397TE23"/>
<evidence type="ECO:0000313" key="6">
    <source>
        <dbReference type="Proteomes" id="UP000265703"/>
    </source>
</evidence>
<dbReference type="EMBL" id="QKYT01000059">
    <property type="protein sequence ID" value="RIA95569.1"/>
    <property type="molecule type" value="Genomic_DNA"/>
</dbReference>
<keyword evidence="3" id="KW-0964">Secreted</keyword>
<evidence type="ECO:0000256" key="3">
    <source>
        <dbReference type="ARBA" id="ARBA00022525"/>
    </source>
</evidence>